<dbReference type="CDD" id="cd20736">
    <property type="entry name" value="PoNe_Nuclease"/>
    <property type="match status" value="1"/>
</dbReference>
<dbReference type="GO" id="GO:0003676">
    <property type="term" value="F:nucleic acid binding"/>
    <property type="evidence" value="ECO:0007669"/>
    <property type="project" value="InterPro"/>
</dbReference>
<evidence type="ECO:0000313" key="3">
    <source>
        <dbReference type="EMBL" id="SSA41913.1"/>
    </source>
</evidence>
<evidence type="ECO:0000256" key="1">
    <source>
        <dbReference type="ARBA" id="ARBA00006738"/>
    </source>
</evidence>
<dbReference type="Pfam" id="PF02021">
    <property type="entry name" value="UPF0102"/>
    <property type="match status" value="1"/>
</dbReference>
<keyword evidence="3" id="KW-0378">Hydrolase</keyword>
<protein>
    <recommendedName>
        <fullName evidence="2">UPF0102 protein SAMN05216184_105156</fullName>
    </recommendedName>
</protein>
<dbReference type="AlphaFoldDB" id="A0A2Y9C5U5"/>
<dbReference type="SUPFAM" id="SSF52980">
    <property type="entry name" value="Restriction endonuclease-like"/>
    <property type="match status" value="1"/>
</dbReference>
<reference evidence="3 4" key="1">
    <citation type="submission" date="2016-10" db="EMBL/GenBank/DDBJ databases">
        <authorList>
            <person name="Cai Z."/>
        </authorList>
    </citation>
    <scope>NUCLEOTIDE SEQUENCE [LARGE SCALE GENOMIC DNA]</scope>
    <source>
        <strain evidence="3 4">CGMCC 1.10826</strain>
    </source>
</reference>
<dbReference type="Gene3D" id="3.40.1350.10">
    <property type="match status" value="1"/>
</dbReference>
<dbReference type="PANTHER" id="PTHR34039:SF1">
    <property type="entry name" value="UPF0102 PROTEIN YRAN"/>
    <property type="match status" value="1"/>
</dbReference>
<keyword evidence="4" id="KW-1185">Reference proteome</keyword>
<evidence type="ECO:0000256" key="2">
    <source>
        <dbReference type="HAMAP-Rule" id="MF_00048"/>
    </source>
</evidence>
<dbReference type="Proteomes" id="UP000250222">
    <property type="component" value="Unassembled WGS sequence"/>
</dbReference>
<gene>
    <name evidence="3" type="ORF">SAMN05216184_105156</name>
</gene>
<dbReference type="RefSeq" id="WP_110852343.1">
    <property type="nucleotide sequence ID" value="NZ_QKLZ01000005.1"/>
</dbReference>
<keyword evidence="3" id="KW-0255">Endonuclease</keyword>
<organism evidence="3 4">
    <name type="scientific">Georgenia satyanarayanai</name>
    <dbReference type="NCBI Taxonomy" id="860221"/>
    <lineage>
        <taxon>Bacteria</taxon>
        <taxon>Bacillati</taxon>
        <taxon>Actinomycetota</taxon>
        <taxon>Actinomycetes</taxon>
        <taxon>Micrococcales</taxon>
        <taxon>Bogoriellaceae</taxon>
        <taxon>Georgenia</taxon>
    </lineage>
</organism>
<dbReference type="NCBIfam" id="NF009154">
    <property type="entry name" value="PRK12497.3-3"/>
    <property type="match status" value="1"/>
</dbReference>
<dbReference type="HAMAP" id="MF_00048">
    <property type="entry name" value="UPF0102"/>
    <property type="match status" value="1"/>
</dbReference>
<dbReference type="NCBIfam" id="NF009150">
    <property type="entry name" value="PRK12497.1-3"/>
    <property type="match status" value="1"/>
</dbReference>
<comment type="similarity">
    <text evidence="1 2">Belongs to the UPF0102 family.</text>
</comment>
<name>A0A2Y9C5U5_9MICO</name>
<accession>A0A2Y9C5U5</accession>
<dbReference type="OrthoDB" id="9794876at2"/>
<dbReference type="InterPro" id="IPR003509">
    <property type="entry name" value="UPF0102_YraN-like"/>
</dbReference>
<dbReference type="EMBL" id="UETB01000005">
    <property type="protein sequence ID" value="SSA41913.1"/>
    <property type="molecule type" value="Genomic_DNA"/>
</dbReference>
<dbReference type="InterPro" id="IPR011335">
    <property type="entry name" value="Restrct_endonuc-II-like"/>
</dbReference>
<dbReference type="GO" id="GO:0004519">
    <property type="term" value="F:endonuclease activity"/>
    <property type="evidence" value="ECO:0007669"/>
    <property type="project" value="UniProtKB-KW"/>
</dbReference>
<dbReference type="InterPro" id="IPR011856">
    <property type="entry name" value="tRNA_endonuc-like_dom_sf"/>
</dbReference>
<keyword evidence="3" id="KW-0540">Nuclease</keyword>
<sequence>MAAKDELGARGERIAAAMLREDGYEILDRNWRCREGEIDIVARDPRSDAIAFVEVKTRSGTGFGHPAEAVGPAKLERLRRLAGRWLSEHGTRAAEVRIDVVAVLGRRGRPALVEHLRAVG</sequence>
<dbReference type="PANTHER" id="PTHR34039">
    <property type="entry name" value="UPF0102 PROTEIN YRAN"/>
    <property type="match status" value="1"/>
</dbReference>
<proteinExistence type="inferred from homology"/>
<evidence type="ECO:0000313" key="4">
    <source>
        <dbReference type="Proteomes" id="UP000250222"/>
    </source>
</evidence>